<dbReference type="AlphaFoldDB" id="A0AAE0G1E0"/>
<dbReference type="EMBL" id="LGRX02010785">
    <property type="protein sequence ID" value="KAK3269724.1"/>
    <property type="molecule type" value="Genomic_DNA"/>
</dbReference>
<evidence type="ECO:0008006" key="4">
    <source>
        <dbReference type="Google" id="ProtNLM"/>
    </source>
</evidence>
<evidence type="ECO:0000313" key="3">
    <source>
        <dbReference type="Proteomes" id="UP001190700"/>
    </source>
</evidence>
<evidence type="ECO:0000313" key="2">
    <source>
        <dbReference type="EMBL" id="KAK3269724.1"/>
    </source>
</evidence>
<evidence type="ECO:0000256" key="1">
    <source>
        <dbReference type="SAM" id="SignalP"/>
    </source>
</evidence>
<sequence>MKSVAVVFNLILSFFAYPTCFAYTIPVKVGDKTYHVNVENGQDPSVAAASLLQDIQGSLQEEIARQSSLRKLLLELDINLDGKAERLEFRKGDNFTQIVEGFVQTKGLSQEIAAKLQDEVTKRAKEKGAIPIFEQKVKVGNDVFLFQLFKDQNVEEAAMDFCTLHGLPADDVSAFIRDLRVEMVAKRVIPLAEFNFLVNGENLTLPLLVHDNVTETIAQFGEIHELSAEDLNDVKEQIEAQLSQEGIIPLVEYPITVDGKELPLAVYARETSKAAVSRFVRAFGLPADVAPRLEAEVQKRMIRNGHAPVAALPVTIGDTVKTLTIFNNRNLTQTIEVFGRSNGLRDDSLTKLESVVKQQLQTGGLLPLVEFNFEANGKSFSLPLFHSENVAEAVEKFAEQHALSRDLVPALQATLERELATQGVAPLAELTVQAYGRNLTLKVYEGDNIGQVVRAFVEIHSIPAEAVRPLEEAVLARLKPPPPQAAPGPAPLATLSVNIDGKRVPLHWFAGETEAAAVDKFLAEQKLSSELGQKLLPELHRKAVEKGAVPLTEFNITFSGSQLKLQLFAGQPTVATVEKFVHDNALPVEALEGLLAEVQRRLVGEGLAPVLQVPMAVGDKKVMLDLYKGQAVPEAVEAFRRAHAIGEDKTHLLLSIVEKWLADTGNVAP</sequence>
<dbReference type="Proteomes" id="UP001190700">
    <property type="component" value="Unassembled WGS sequence"/>
</dbReference>
<comment type="caution">
    <text evidence="2">The sequence shown here is derived from an EMBL/GenBank/DDBJ whole genome shotgun (WGS) entry which is preliminary data.</text>
</comment>
<keyword evidence="3" id="KW-1185">Reference proteome</keyword>
<dbReference type="PANTHER" id="PTHR38150">
    <property type="entry name" value="EF-HAND DOMAIN-CONTAINING PROTEIN"/>
    <property type="match status" value="1"/>
</dbReference>
<feature type="chain" id="PRO_5042295787" description="Peptidylprolyl isomerase" evidence="1">
    <location>
        <begin position="23"/>
        <end position="669"/>
    </location>
</feature>
<protein>
    <recommendedName>
        <fullName evidence="4">Peptidylprolyl isomerase</fullName>
    </recommendedName>
</protein>
<organism evidence="2 3">
    <name type="scientific">Cymbomonas tetramitiformis</name>
    <dbReference type="NCBI Taxonomy" id="36881"/>
    <lineage>
        <taxon>Eukaryota</taxon>
        <taxon>Viridiplantae</taxon>
        <taxon>Chlorophyta</taxon>
        <taxon>Pyramimonadophyceae</taxon>
        <taxon>Pyramimonadales</taxon>
        <taxon>Pyramimonadaceae</taxon>
        <taxon>Cymbomonas</taxon>
    </lineage>
</organism>
<accession>A0AAE0G1E0</accession>
<feature type="signal peptide" evidence="1">
    <location>
        <begin position="1"/>
        <end position="22"/>
    </location>
</feature>
<gene>
    <name evidence="2" type="ORF">CYMTET_21846</name>
</gene>
<proteinExistence type="predicted"/>
<keyword evidence="1" id="KW-0732">Signal</keyword>
<name>A0AAE0G1E0_9CHLO</name>
<reference evidence="2 3" key="1">
    <citation type="journal article" date="2015" name="Genome Biol. Evol.">
        <title>Comparative Genomics of a Bacterivorous Green Alga Reveals Evolutionary Causalities and Consequences of Phago-Mixotrophic Mode of Nutrition.</title>
        <authorList>
            <person name="Burns J.A."/>
            <person name="Paasch A."/>
            <person name="Narechania A."/>
            <person name="Kim E."/>
        </authorList>
    </citation>
    <scope>NUCLEOTIDE SEQUENCE [LARGE SCALE GENOMIC DNA]</scope>
    <source>
        <strain evidence="2 3">PLY_AMNH</strain>
    </source>
</reference>
<dbReference type="PANTHER" id="PTHR38150:SF1">
    <property type="entry name" value="PFU DOMAIN-CONTAINING PROTEIN"/>
    <property type="match status" value="1"/>
</dbReference>